<feature type="transmembrane region" description="Helical" evidence="1">
    <location>
        <begin position="36"/>
        <end position="53"/>
    </location>
</feature>
<keyword evidence="1" id="KW-0472">Membrane</keyword>
<evidence type="ECO:0000313" key="2">
    <source>
        <dbReference type="EMBL" id="CAF1594308.1"/>
    </source>
</evidence>
<gene>
    <name evidence="2" type="ORF">GPM918_LOCUS41969</name>
    <name evidence="3" type="ORF">SRO942_LOCUS43118</name>
</gene>
<feature type="non-terminal residue" evidence="2">
    <location>
        <position position="305"/>
    </location>
</feature>
<keyword evidence="1" id="KW-1133">Transmembrane helix</keyword>
<keyword evidence="1" id="KW-0812">Transmembrane</keyword>
<keyword evidence="4" id="KW-1185">Reference proteome</keyword>
<name>A0A816ACR3_9BILA</name>
<dbReference type="Proteomes" id="UP000663829">
    <property type="component" value="Unassembled WGS sequence"/>
</dbReference>
<dbReference type="Proteomes" id="UP000681722">
    <property type="component" value="Unassembled WGS sequence"/>
</dbReference>
<evidence type="ECO:0000256" key="1">
    <source>
        <dbReference type="SAM" id="Phobius"/>
    </source>
</evidence>
<dbReference type="EMBL" id="CAJNOQ010034310">
    <property type="protein sequence ID" value="CAF1594308.1"/>
    <property type="molecule type" value="Genomic_DNA"/>
</dbReference>
<reference evidence="2" key="1">
    <citation type="submission" date="2021-02" db="EMBL/GenBank/DDBJ databases">
        <authorList>
            <person name="Nowell W R."/>
        </authorList>
    </citation>
    <scope>NUCLEOTIDE SEQUENCE</scope>
</reference>
<proteinExistence type="predicted"/>
<protein>
    <submittedName>
        <fullName evidence="2">Uncharacterized protein</fullName>
    </submittedName>
</protein>
<accession>A0A816ACR3</accession>
<comment type="caution">
    <text evidence="2">The sequence shown here is derived from an EMBL/GenBank/DDBJ whole genome shotgun (WGS) entry which is preliminary data.</text>
</comment>
<evidence type="ECO:0000313" key="4">
    <source>
        <dbReference type="Proteomes" id="UP000663829"/>
    </source>
</evidence>
<evidence type="ECO:0000313" key="3">
    <source>
        <dbReference type="EMBL" id="CAF4467965.1"/>
    </source>
</evidence>
<dbReference type="AlphaFoldDB" id="A0A816ACR3"/>
<organism evidence="2 4">
    <name type="scientific">Didymodactylos carnosus</name>
    <dbReference type="NCBI Taxonomy" id="1234261"/>
    <lineage>
        <taxon>Eukaryota</taxon>
        <taxon>Metazoa</taxon>
        <taxon>Spiralia</taxon>
        <taxon>Gnathifera</taxon>
        <taxon>Rotifera</taxon>
        <taxon>Eurotatoria</taxon>
        <taxon>Bdelloidea</taxon>
        <taxon>Philodinida</taxon>
        <taxon>Philodinidae</taxon>
        <taxon>Didymodactylos</taxon>
    </lineage>
</organism>
<dbReference type="EMBL" id="CAJOBC010100551">
    <property type="protein sequence ID" value="CAF4467965.1"/>
    <property type="molecule type" value="Genomic_DNA"/>
</dbReference>
<sequence length="305" mass="34707">MKILLPVNSGAKKRLLYILIAAFSFGTVKAAVHENVAYFLAAGVGVSAVWALYERMSKNGLKKEADLLQGEVNSYKSGEHIKEYWANTLSAVTIWEKFLEDFKNVVNSNKTQGELAEYLINSIIGQAKHYNLTIDELRQKIAKGISDLDTRVNTLSAQRECMKPRSALLDLVEKALERTALNLRHLNEYAAFLEEQKAYVELLSFIEQGLEQEYAKEIEYSHVEIAYRDKAIDQIIKTKSNQVLFPYLFYAQDLKFKVDKLSKLLNNLSGFKSYPFQENPLVIVTRKDQQPAIQTTQDLKGKSVI</sequence>